<dbReference type="InterPro" id="IPR032675">
    <property type="entry name" value="LRR_dom_sf"/>
</dbReference>
<dbReference type="OrthoDB" id="2125396at2759"/>
<evidence type="ECO:0000313" key="1">
    <source>
        <dbReference type="EMBL" id="KAG1546127.1"/>
    </source>
</evidence>
<dbReference type="EMBL" id="JAANIT010000596">
    <property type="protein sequence ID" value="KAG1546127.1"/>
    <property type="molecule type" value="Genomic_DNA"/>
</dbReference>
<sequence length="411" mass="47181">MFQAKKDDIVTVRRDQYKHWCIHKRLLTNIRPFPLPAEILSLILHHAADSQSTIHSASLVSKQWFYCATPLLYKSPRICDTYRWATFLLTLTRSSATFSYGSIVRSIDLSKQELCANKEKSTRTRRRLNGTNTFIDHKQHLTMDEHHSTITVSTSSLLQITQTCLHITSLNLSDTCLLDDKMILETGEYASTQRHTLEPGLTQIEIPIEEVIKAIGGGCKELRELEIRQTRWVTAQIIWLFAYYCPYLKRLDARRSPNCIARKLTTHELICSQHFTYQFEESSDSEDYFPFQTHPNNHSNHNNETIGPGSITMLQVLPEEIPDDIHPDLIHSYIETEGLNHDLSFTVSLNSPTIEINNRSHQNTTWLAPVMTEDISPPSLNGHSIKDIVYAILTETRNTGANDLDWLDEYA</sequence>
<evidence type="ECO:0000313" key="2">
    <source>
        <dbReference type="Proteomes" id="UP000717996"/>
    </source>
</evidence>
<name>A0A9P7CBT5_RHIOR</name>
<dbReference type="Proteomes" id="UP000717996">
    <property type="component" value="Unassembled WGS sequence"/>
</dbReference>
<dbReference type="Gene3D" id="3.80.10.10">
    <property type="entry name" value="Ribonuclease Inhibitor"/>
    <property type="match status" value="1"/>
</dbReference>
<accession>A0A9P7CBT5</accession>
<proteinExistence type="predicted"/>
<dbReference type="AlphaFoldDB" id="A0A9P7CBT5"/>
<comment type="caution">
    <text evidence="1">The sequence shown here is derived from an EMBL/GenBank/DDBJ whole genome shotgun (WGS) entry which is preliminary data.</text>
</comment>
<dbReference type="SUPFAM" id="SSF52047">
    <property type="entry name" value="RNI-like"/>
    <property type="match status" value="1"/>
</dbReference>
<gene>
    <name evidence="1" type="ORF">G6F51_005061</name>
</gene>
<evidence type="ECO:0008006" key="3">
    <source>
        <dbReference type="Google" id="ProtNLM"/>
    </source>
</evidence>
<organism evidence="1 2">
    <name type="scientific">Rhizopus oryzae</name>
    <name type="common">Mucormycosis agent</name>
    <name type="synonym">Rhizopus arrhizus var. delemar</name>
    <dbReference type="NCBI Taxonomy" id="64495"/>
    <lineage>
        <taxon>Eukaryota</taxon>
        <taxon>Fungi</taxon>
        <taxon>Fungi incertae sedis</taxon>
        <taxon>Mucoromycota</taxon>
        <taxon>Mucoromycotina</taxon>
        <taxon>Mucoromycetes</taxon>
        <taxon>Mucorales</taxon>
        <taxon>Mucorineae</taxon>
        <taxon>Rhizopodaceae</taxon>
        <taxon>Rhizopus</taxon>
    </lineage>
</organism>
<protein>
    <recommendedName>
        <fullName evidence="3">F-box domain-containing protein</fullName>
    </recommendedName>
</protein>
<reference evidence="1" key="1">
    <citation type="journal article" date="2020" name="Microb. Genom.">
        <title>Genetic diversity of clinical and environmental Mucorales isolates obtained from an investigation of mucormycosis cases among solid organ transplant recipients.</title>
        <authorList>
            <person name="Nguyen M.H."/>
            <person name="Kaul D."/>
            <person name="Muto C."/>
            <person name="Cheng S.J."/>
            <person name="Richter R.A."/>
            <person name="Bruno V.M."/>
            <person name="Liu G."/>
            <person name="Beyhan S."/>
            <person name="Sundermann A.J."/>
            <person name="Mounaud S."/>
            <person name="Pasculle A.W."/>
            <person name="Nierman W.C."/>
            <person name="Driscoll E."/>
            <person name="Cumbie R."/>
            <person name="Clancy C.J."/>
            <person name="Dupont C.L."/>
        </authorList>
    </citation>
    <scope>NUCLEOTIDE SEQUENCE</scope>
    <source>
        <strain evidence="1">GL16</strain>
    </source>
</reference>